<gene>
    <name evidence="1" type="ORF">AW0309160_04459</name>
</gene>
<dbReference type="EMBL" id="LR721753">
    <property type="protein sequence ID" value="VVV06965.1"/>
    <property type="molecule type" value="Genomic_DNA"/>
</dbReference>
<dbReference type="RefSeq" id="WP_192957856.1">
    <property type="nucleotide sequence ID" value="NZ_LR721753.1"/>
</dbReference>
<dbReference type="AlphaFoldDB" id="A0A5Q4ZYN5"/>
<keyword evidence="1" id="KW-0614">Plasmid</keyword>
<protein>
    <submittedName>
        <fullName evidence="1">Uncharacterized protein</fullName>
    </submittedName>
</protein>
<reference evidence="1" key="1">
    <citation type="submission" date="2019-09" db="EMBL/GenBank/DDBJ databases">
        <authorList>
            <person name="Hjerde E."/>
        </authorList>
    </citation>
    <scope>NUCLEOTIDE SEQUENCE [LARGE SCALE GENOMIC DNA]</scope>
    <source>
        <strain evidence="1">06/09/160</strain>
        <plasmid evidence="1">pAWOD_2</plasmid>
    </source>
</reference>
<proteinExistence type="predicted"/>
<evidence type="ECO:0000313" key="1">
    <source>
        <dbReference type="EMBL" id="VVV06965.1"/>
    </source>
</evidence>
<sequence length="105" mass="11803">MIYLVSAHKYPSFFTPQGNLVDVVLSYDTTKCSSTVNECGEVSCREIKATTAVCDDVWMVKNVDSAIETLNDHGVYPFKTKQDAKNFAKHHGLVGFRYLPVKRLI</sequence>
<accession>A0A5Q4ZYN5</accession>
<organism evidence="1">
    <name type="scientific">Aliivibrio wodanis</name>
    <dbReference type="NCBI Taxonomy" id="80852"/>
    <lineage>
        <taxon>Bacteria</taxon>
        <taxon>Pseudomonadati</taxon>
        <taxon>Pseudomonadota</taxon>
        <taxon>Gammaproteobacteria</taxon>
        <taxon>Vibrionales</taxon>
        <taxon>Vibrionaceae</taxon>
        <taxon>Aliivibrio</taxon>
    </lineage>
</organism>
<name>A0A5Q4ZYN5_9GAMM</name>
<geneLocation type="plasmid" evidence="1">
    <name>pAWOD_2</name>
</geneLocation>